<evidence type="ECO:0000313" key="1">
    <source>
        <dbReference type="EMBL" id="STY30961.1"/>
    </source>
</evidence>
<protein>
    <submittedName>
        <fullName evidence="1">Uncharacterized protein</fullName>
    </submittedName>
</protein>
<dbReference type="Proteomes" id="UP000255297">
    <property type="component" value="Unassembled WGS sequence"/>
</dbReference>
<accession>A0A378LU19</accession>
<sequence length="201" mass="23634">MNQRLVWNFEFTTNGNASLTDFVDVKDEHLKWEIRYFWPENKTIVLNNIDMALLELGNYKHKIREDYYYLIAAQNYNIKKRRDQLLYKPLLKQTKQAVAYGPKIALGGHDNSGLPDLKEIREHVEKEGKEIYVKKEAFIYKLPTIPKAKIELSRLEVHHKIYFSVCIEGKSLTLVKKISKLLLDEPVSCDYVTFLKNITKL</sequence>
<dbReference type="EMBL" id="UGPB01000001">
    <property type="protein sequence ID" value="STY30961.1"/>
    <property type="molecule type" value="Genomic_DNA"/>
</dbReference>
<gene>
    <name evidence="1" type="ORF">NCTC11532_02655</name>
</gene>
<dbReference type="RefSeq" id="WP_031563928.1">
    <property type="nucleotide sequence ID" value="NZ_CAAAIS010000009.1"/>
</dbReference>
<keyword evidence="2" id="KW-1185">Reference proteome</keyword>
<dbReference type="AlphaFoldDB" id="A0A378LU19"/>
<evidence type="ECO:0000313" key="2">
    <source>
        <dbReference type="Proteomes" id="UP000255297"/>
    </source>
</evidence>
<dbReference type="OrthoDB" id="5647572at2"/>
<proteinExistence type="predicted"/>
<organism evidence="1 2">
    <name type="scientific">Legionella wadsworthii</name>
    <dbReference type="NCBI Taxonomy" id="28088"/>
    <lineage>
        <taxon>Bacteria</taxon>
        <taxon>Pseudomonadati</taxon>
        <taxon>Pseudomonadota</taxon>
        <taxon>Gammaproteobacteria</taxon>
        <taxon>Legionellales</taxon>
        <taxon>Legionellaceae</taxon>
        <taxon>Legionella</taxon>
    </lineage>
</organism>
<name>A0A378LU19_9GAMM</name>
<dbReference type="STRING" id="1122170.GCA_000701265_02906"/>
<reference evidence="1 2" key="1">
    <citation type="submission" date="2018-06" db="EMBL/GenBank/DDBJ databases">
        <authorList>
            <consortium name="Pathogen Informatics"/>
            <person name="Doyle S."/>
        </authorList>
    </citation>
    <scope>NUCLEOTIDE SEQUENCE [LARGE SCALE GENOMIC DNA]</scope>
    <source>
        <strain evidence="1 2">NCTC11532</strain>
    </source>
</reference>